<dbReference type="PANTHER" id="PTHR31845:SF17">
    <property type="entry name" value="ZN(II)2CYS6 TRANSCRIPTION FACTOR (EUROFUNG)"/>
    <property type="match status" value="1"/>
</dbReference>
<dbReference type="OrthoDB" id="4096336at2759"/>
<dbReference type="CDD" id="cd12148">
    <property type="entry name" value="fungal_TF_MHR"/>
    <property type="match status" value="1"/>
</dbReference>
<dbReference type="GeneID" id="30035444"/>
<reference evidence="8 9" key="1">
    <citation type="submission" date="2016-02" db="EMBL/GenBank/DDBJ databases">
        <title>Complete genome sequence and transcriptome regulation of the pentose utilising yeast Sugiyamaella lignohabitans.</title>
        <authorList>
            <person name="Bellasio M."/>
            <person name="Peymann A."/>
            <person name="Valli M."/>
            <person name="Sipitzky M."/>
            <person name="Graf A."/>
            <person name="Sauer M."/>
            <person name="Marx H."/>
            <person name="Mattanovich D."/>
        </authorList>
    </citation>
    <scope>NUCLEOTIDE SEQUENCE [LARGE SCALE GENOMIC DNA]</scope>
    <source>
        <strain evidence="8 9">CBS 10342</strain>
    </source>
</reference>
<dbReference type="PROSITE" id="PS00463">
    <property type="entry name" value="ZN2_CY6_FUNGAL_1"/>
    <property type="match status" value="1"/>
</dbReference>
<dbReference type="PANTHER" id="PTHR31845">
    <property type="entry name" value="FINGER DOMAIN PROTEIN, PUTATIVE-RELATED"/>
    <property type="match status" value="1"/>
</dbReference>
<evidence type="ECO:0000259" key="7">
    <source>
        <dbReference type="PROSITE" id="PS50048"/>
    </source>
</evidence>
<evidence type="ECO:0000256" key="5">
    <source>
        <dbReference type="ARBA" id="ARBA00023242"/>
    </source>
</evidence>
<dbReference type="EMBL" id="CP014503">
    <property type="protein sequence ID" value="ANB15779.1"/>
    <property type="molecule type" value="Genomic_DNA"/>
</dbReference>
<feature type="region of interest" description="Disordered" evidence="6">
    <location>
        <begin position="158"/>
        <end position="207"/>
    </location>
</feature>
<dbReference type="GO" id="GO:0005634">
    <property type="term" value="C:nucleus"/>
    <property type="evidence" value="ECO:0007669"/>
    <property type="project" value="UniProtKB-SubCell"/>
</dbReference>
<keyword evidence="3" id="KW-0238">DNA-binding</keyword>
<feature type="compositionally biased region" description="Basic and acidic residues" evidence="6">
    <location>
        <begin position="713"/>
        <end position="729"/>
    </location>
</feature>
<keyword evidence="4" id="KW-0804">Transcription</keyword>
<feature type="compositionally biased region" description="Polar residues" evidence="6">
    <location>
        <begin position="49"/>
        <end position="71"/>
    </location>
</feature>
<dbReference type="InterPro" id="IPR051089">
    <property type="entry name" value="prtT"/>
</dbReference>
<dbReference type="GO" id="GO:0000976">
    <property type="term" value="F:transcription cis-regulatory region binding"/>
    <property type="evidence" value="ECO:0007669"/>
    <property type="project" value="TreeGrafter"/>
</dbReference>
<evidence type="ECO:0000256" key="1">
    <source>
        <dbReference type="ARBA" id="ARBA00004123"/>
    </source>
</evidence>
<organism evidence="8 9">
    <name type="scientific">Sugiyamaella lignohabitans</name>
    <dbReference type="NCBI Taxonomy" id="796027"/>
    <lineage>
        <taxon>Eukaryota</taxon>
        <taxon>Fungi</taxon>
        <taxon>Dikarya</taxon>
        <taxon>Ascomycota</taxon>
        <taxon>Saccharomycotina</taxon>
        <taxon>Dipodascomycetes</taxon>
        <taxon>Dipodascales</taxon>
        <taxon>Trichomonascaceae</taxon>
        <taxon>Sugiyamaella</taxon>
    </lineage>
</organism>
<dbReference type="CDD" id="cd00067">
    <property type="entry name" value="GAL4"/>
    <property type="match status" value="1"/>
</dbReference>
<name>A0A167FW69_9ASCO</name>
<evidence type="ECO:0000256" key="3">
    <source>
        <dbReference type="ARBA" id="ARBA00023125"/>
    </source>
</evidence>
<evidence type="ECO:0000256" key="6">
    <source>
        <dbReference type="SAM" id="MobiDB-lite"/>
    </source>
</evidence>
<dbReference type="InterPro" id="IPR036864">
    <property type="entry name" value="Zn2-C6_fun-type_DNA-bd_sf"/>
</dbReference>
<dbReference type="Gene3D" id="4.10.240.10">
    <property type="entry name" value="Zn(2)-C6 fungal-type DNA-binding domain"/>
    <property type="match status" value="1"/>
</dbReference>
<proteinExistence type="predicted"/>
<feature type="region of interest" description="Disordered" evidence="6">
    <location>
        <begin position="234"/>
        <end position="259"/>
    </location>
</feature>
<accession>A0A167FW69</accession>
<feature type="region of interest" description="Disordered" evidence="6">
    <location>
        <begin position="794"/>
        <end position="836"/>
    </location>
</feature>
<dbReference type="GO" id="GO:0008270">
    <property type="term" value="F:zinc ion binding"/>
    <property type="evidence" value="ECO:0007669"/>
    <property type="project" value="InterPro"/>
</dbReference>
<keyword evidence="2" id="KW-0805">Transcription regulation</keyword>
<keyword evidence="5" id="KW-0539">Nucleus</keyword>
<evidence type="ECO:0000256" key="2">
    <source>
        <dbReference type="ARBA" id="ARBA00023015"/>
    </source>
</evidence>
<sequence>MAGANSIPRQQGFVFHDIKQEVDRSSIPGHASTDDPHYTPLPPPPSTPQWSAANNNNSKLTTGTYSNNAGEDSSKKQVSQKKRPLACVNCRYSKLKCQFSSTAEPRTCDRCRLQGVVCKVEGRSEERQHFEEFSSRLSRVEDLLDRLIGKIEASYPPAVPPEHSLPPVHAQETAVSLQKRHSSSASLGNGTSIPQSPASSVSTSTLSSPVVLKNNPVIWRKRDRKPGGTAKELLSELNNNTGGPPSPGPIDYQDEEPPSLPAKRIKLTPEAPGRDLIDRGLINASEADECLMFFSTNISRYLPVLVLNYVVYFDSSVRQRSPLLFASVLAVASLYHPSYRNRHRVFRKEFETLAEKMDRPRIDLLDSNANSQHDIQPLLDDILALIIAGAWIGGELGFRASLVASEMFGYLLPKDPQNYRFEDQTRSMLGAIGLVTYIIEKRLRIIHDRPSQLPPDALSNRRDQYLPVFLSGLSGNLKPLRSIDPSELKATANVELCTLMMMYQQELSHKVEAHVMTHWNTQLDKWLSEWMGKLTTHLKPSTWKPLMLTFHYAKLFLNLRIIQDTTPSVEENTTSADGTSATNLLEAGFIHFVTLAEKAALDVLNMLVFDEDIQRMVRVGPVFYPTIFVTAGAFLLKLLCIGPIIRYHVNEDILVSMVAQATARLEESLASDILPCYVTVRNLGDALTKVVKILESTGRYSADGTLSTNYDKLSTDQKDTKGQSSDRGHVPNGLNIVHVPLPMDSTQPVPPTGHNIQTSGPFEGQPILASANYQWSFVSAYSQPLQVQQFLPVPPAHPPPLSQGQPRLVPEGMEPLLHPEEPVPPSPPQPLPTNGSGQWPLGGEGFRNVYNSDPNFLMDAHSTNLLQSLFESQFMNGS</sequence>
<dbReference type="KEGG" id="slb:AWJ20_3423"/>
<feature type="compositionally biased region" description="Low complexity" evidence="6">
    <location>
        <begin position="191"/>
        <end position="207"/>
    </location>
</feature>
<evidence type="ECO:0000256" key="4">
    <source>
        <dbReference type="ARBA" id="ARBA00023163"/>
    </source>
</evidence>
<feature type="domain" description="Zn(2)-C6 fungal-type" evidence="7">
    <location>
        <begin position="86"/>
        <end position="120"/>
    </location>
</feature>
<feature type="region of interest" description="Disordered" evidence="6">
    <location>
        <begin position="705"/>
        <end position="732"/>
    </location>
</feature>
<keyword evidence="9" id="KW-1185">Reference proteome</keyword>
<dbReference type="InterPro" id="IPR001138">
    <property type="entry name" value="Zn2Cys6_DnaBD"/>
</dbReference>
<feature type="region of interest" description="Disordered" evidence="6">
    <location>
        <begin position="1"/>
        <end position="80"/>
    </location>
</feature>
<feature type="compositionally biased region" description="Pro residues" evidence="6">
    <location>
        <begin position="822"/>
        <end position="831"/>
    </location>
</feature>
<dbReference type="PROSITE" id="PS50048">
    <property type="entry name" value="ZN2_CY6_FUNGAL_2"/>
    <property type="match status" value="1"/>
</dbReference>
<dbReference type="GO" id="GO:0000981">
    <property type="term" value="F:DNA-binding transcription factor activity, RNA polymerase II-specific"/>
    <property type="evidence" value="ECO:0007669"/>
    <property type="project" value="InterPro"/>
</dbReference>
<evidence type="ECO:0000313" key="8">
    <source>
        <dbReference type="EMBL" id="ANB15779.1"/>
    </source>
</evidence>
<comment type="subcellular location">
    <subcellularLocation>
        <location evidence="1">Nucleus</location>
    </subcellularLocation>
</comment>
<evidence type="ECO:0000313" key="9">
    <source>
        <dbReference type="Proteomes" id="UP000189580"/>
    </source>
</evidence>
<gene>
    <name evidence="8" type="ORF">AWJ20_3423</name>
</gene>
<dbReference type="SUPFAM" id="SSF57701">
    <property type="entry name" value="Zn2/Cys6 DNA-binding domain"/>
    <property type="match status" value="1"/>
</dbReference>
<dbReference type="RefSeq" id="XP_018738256.1">
    <property type="nucleotide sequence ID" value="XM_018880437.1"/>
</dbReference>
<dbReference type="Proteomes" id="UP000189580">
    <property type="component" value="Chromosome b"/>
</dbReference>
<protein>
    <recommendedName>
        <fullName evidence="7">Zn(2)-C6 fungal-type domain-containing protein</fullName>
    </recommendedName>
</protein>
<dbReference type="AlphaFoldDB" id="A0A167FW69"/>